<evidence type="ECO:0000256" key="2">
    <source>
        <dbReference type="ARBA" id="ARBA00005099"/>
    </source>
</evidence>
<name>A0A1M4TNR4_9BACT</name>
<evidence type="ECO:0000256" key="13">
    <source>
        <dbReference type="RuleBase" id="RU004505"/>
    </source>
</evidence>
<feature type="domain" description="Aminotransferase class V" evidence="14">
    <location>
        <begin position="5"/>
        <end position="349"/>
    </location>
</feature>
<dbReference type="InterPro" id="IPR015424">
    <property type="entry name" value="PyrdxlP-dep_Trfase"/>
</dbReference>
<evidence type="ECO:0000256" key="12">
    <source>
        <dbReference type="HAMAP-Rule" id="MF_00160"/>
    </source>
</evidence>
<comment type="function">
    <text evidence="12">Catalyzes the reversible conversion of 3-phosphohydroxypyruvate to phosphoserine and of 3-hydroxy-2-oxo-4-phosphonooxybutanoate to phosphohydroxythreonine.</text>
</comment>
<feature type="binding site" evidence="12">
    <location>
        <begin position="77"/>
        <end position="78"/>
    </location>
    <ligand>
        <name>pyridoxal 5'-phosphate</name>
        <dbReference type="ChEBI" id="CHEBI:597326"/>
    </ligand>
</feature>
<dbReference type="Pfam" id="PF00266">
    <property type="entry name" value="Aminotran_5"/>
    <property type="match status" value="1"/>
</dbReference>
<comment type="catalytic activity">
    <reaction evidence="10 12">
        <text>4-(phosphooxy)-L-threonine + 2-oxoglutarate = (R)-3-hydroxy-2-oxo-4-phosphooxybutanoate + L-glutamate</text>
        <dbReference type="Rhea" id="RHEA:16573"/>
        <dbReference type="ChEBI" id="CHEBI:16810"/>
        <dbReference type="ChEBI" id="CHEBI:29985"/>
        <dbReference type="ChEBI" id="CHEBI:58452"/>
        <dbReference type="ChEBI" id="CHEBI:58538"/>
        <dbReference type="EC" id="2.6.1.52"/>
    </reaction>
</comment>
<evidence type="ECO:0000313" key="16">
    <source>
        <dbReference type="Proteomes" id="UP000184076"/>
    </source>
</evidence>
<feature type="binding site" evidence="12">
    <location>
        <position position="152"/>
    </location>
    <ligand>
        <name>pyridoxal 5'-phosphate</name>
        <dbReference type="ChEBI" id="CHEBI:597326"/>
    </ligand>
</feature>
<evidence type="ECO:0000256" key="9">
    <source>
        <dbReference type="ARBA" id="ARBA00023299"/>
    </source>
</evidence>
<dbReference type="UniPathway" id="UPA00244">
    <property type="reaction ID" value="UER00311"/>
</dbReference>
<feature type="binding site" evidence="12">
    <location>
        <position position="195"/>
    </location>
    <ligand>
        <name>pyridoxal 5'-phosphate</name>
        <dbReference type="ChEBI" id="CHEBI:597326"/>
    </ligand>
</feature>
<evidence type="ECO:0000259" key="14">
    <source>
        <dbReference type="Pfam" id="PF00266"/>
    </source>
</evidence>
<protein>
    <recommendedName>
        <fullName evidence="12">Phosphoserine aminotransferase</fullName>
        <ecNumber evidence="12">2.6.1.52</ecNumber>
    </recommendedName>
    <alternativeName>
        <fullName evidence="12">Phosphohydroxythreonine aminotransferase</fullName>
        <shortName evidence="12">PSAT</shortName>
    </alternativeName>
</protein>
<dbReference type="GO" id="GO:0030170">
    <property type="term" value="F:pyridoxal phosphate binding"/>
    <property type="evidence" value="ECO:0007669"/>
    <property type="project" value="UniProtKB-UniRule"/>
</dbReference>
<evidence type="ECO:0000313" key="15">
    <source>
        <dbReference type="EMBL" id="SHE45937.1"/>
    </source>
</evidence>
<comment type="subcellular location">
    <subcellularLocation>
        <location evidence="12">Cytoplasm</location>
    </subcellularLocation>
</comment>
<dbReference type="CDD" id="cd00611">
    <property type="entry name" value="PSAT_like"/>
    <property type="match status" value="1"/>
</dbReference>
<dbReference type="RefSeq" id="WP_073036330.1">
    <property type="nucleotide sequence ID" value="NZ_FQVB01000004.1"/>
</dbReference>
<keyword evidence="9 12" id="KW-0718">Serine biosynthesis</keyword>
<feature type="binding site" evidence="12">
    <location>
        <position position="103"/>
    </location>
    <ligand>
        <name>pyridoxal 5'-phosphate</name>
        <dbReference type="ChEBI" id="CHEBI:597326"/>
    </ligand>
</feature>
<dbReference type="STRING" id="1121391.SAMN02745206_00330"/>
<dbReference type="PANTHER" id="PTHR43247">
    <property type="entry name" value="PHOSPHOSERINE AMINOTRANSFERASE"/>
    <property type="match status" value="1"/>
</dbReference>
<dbReference type="GO" id="GO:0008615">
    <property type="term" value="P:pyridoxine biosynthetic process"/>
    <property type="evidence" value="ECO:0007669"/>
    <property type="project" value="UniProtKB-UniRule"/>
</dbReference>
<dbReference type="PROSITE" id="PS00595">
    <property type="entry name" value="AA_TRANSFER_CLASS_5"/>
    <property type="match status" value="1"/>
</dbReference>
<reference evidence="16" key="1">
    <citation type="submission" date="2016-11" db="EMBL/GenBank/DDBJ databases">
        <authorList>
            <person name="Varghese N."/>
            <person name="Submissions S."/>
        </authorList>
    </citation>
    <scope>NUCLEOTIDE SEQUENCE [LARGE SCALE GENOMIC DNA]</scope>
    <source>
        <strain evidence="16">DSM 9756</strain>
    </source>
</reference>
<dbReference type="Gene3D" id="3.90.1150.10">
    <property type="entry name" value="Aspartate Aminotransferase, domain 1"/>
    <property type="match status" value="1"/>
</dbReference>
<feature type="binding site" evidence="12">
    <location>
        <position position="172"/>
    </location>
    <ligand>
        <name>pyridoxal 5'-phosphate</name>
        <dbReference type="ChEBI" id="CHEBI:597326"/>
    </ligand>
</feature>
<evidence type="ECO:0000256" key="3">
    <source>
        <dbReference type="ARBA" id="ARBA00006904"/>
    </source>
</evidence>
<dbReference type="InterPro" id="IPR020578">
    <property type="entry name" value="Aminotrans_V_PyrdxlP_BS"/>
</dbReference>
<accession>A0A1M4TNR4</accession>
<feature type="binding site" evidence="12">
    <location>
        <position position="43"/>
    </location>
    <ligand>
        <name>L-glutamate</name>
        <dbReference type="ChEBI" id="CHEBI:29985"/>
    </ligand>
</feature>
<evidence type="ECO:0000256" key="10">
    <source>
        <dbReference type="ARBA" id="ARBA00047630"/>
    </source>
</evidence>
<comment type="subunit">
    <text evidence="12">Homodimer.</text>
</comment>
<dbReference type="OrthoDB" id="9809412at2"/>
<dbReference type="UniPathway" id="UPA00135">
    <property type="reaction ID" value="UER00197"/>
</dbReference>
<gene>
    <name evidence="12" type="primary">serC</name>
    <name evidence="15" type="ORF">SAMN02745206_00330</name>
</gene>
<dbReference type="Proteomes" id="UP000184076">
    <property type="component" value="Unassembled WGS sequence"/>
</dbReference>
<keyword evidence="5 12" id="KW-0028">Amino-acid biosynthesis</keyword>
<evidence type="ECO:0000256" key="11">
    <source>
        <dbReference type="ARBA" id="ARBA00049007"/>
    </source>
</evidence>
<keyword evidence="7 12" id="KW-0663">Pyridoxal phosphate</keyword>
<comment type="pathway">
    <text evidence="2 12 13">Amino-acid biosynthesis; L-serine biosynthesis; L-serine from 3-phospho-D-glycerate: step 2/3.</text>
</comment>
<dbReference type="NCBIfam" id="NF003764">
    <property type="entry name" value="PRK05355.1"/>
    <property type="match status" value="1"/>
</dbReference>
<comment type="catalytic activity">
    <reaction evidence="11 12 13">
        <text>O-phospho-L-serine + 2-oxoglutarate = 3-phosphooxypyruvate + L-glutamate</text>
        <dbReference type="Rhea" id="RHEA:14329"/>
        <dbReference type="ChEBI" id="CHEBI:16810"/>
        <dbReference type="ChEBI" id="CHEBI:18110"/>
        <dbReference type="ChEBI" id="CHEBI:29985"/>
        <dbReference type="ChEBI" id="CHEBI:57524"/>
        <dbReference type="EC" id="2.6.1.52"/>
    </reaction>
</comment>
<comment type="similarity">
    <text evidence="3 12">Belongs to the class-V pyridoxal-phosphate-dependent aminotransferase family. SerC subfamily.</text>
</comment>
<feature type="binding site" evidence="12">
    <location>
        <begin position="237"/>
        <end position="238"/>
    </location>
    <ligand>
        <name>pyridoxal 5'-phosphate</name>
        <dbReference type="ChEBI" id="CHEBI:597326"/>
    </ligand>
</feature>
<dbReference type="GO" id="GO:0004648">
    <property type="term" value="F:O-phospho-L-serine:2-oxoglutarate aminotransferase activity"/>
    <property type="evidence" value="ECO:0007669"/>
    <property type="project" value="UniProtKB-UniRule"/>
</dbReference>
<dbReference type="NCBIfam" id="TIGR01364">
    <property type="entry name" value="serC_1"/>
    <property type="match status" value="1"/>
</dbReference>
<keyword evidence="6 12" id="KW-0808">Transferase</keyword>
<comment type="pathway">
    <text evidence="1 12">Cofactor biosynthesis; pyridoxine 5'-phosphate biosynthesis; pyridoxine 5'-phosphate from D-erythrose 4-phosphate: step 3/5.</text>
</comment>
<evidence type="ECO:0000256" key="7">
    <source>
        <dbReference type="ARBA" id="ARBA00022898"/>
    </source>
</evidence>
<dbReference type="EMBL" id="FQVB01000004">
    <property type="protein sequence ID" value="SHE45937.1"/>
    <property type="molecule type" value="Genomic_DNA"/>
</dbReference>
<keyword evidence="12" id="KW-0963">Cytoplasm</keyword>
<dbReference type="PIRSF" id="PIRSF000525">
    <property type="entry name" value="SerC"/>
    <property type="match status" value="1"/>
</dbReference>
<evidence type="ECO:0000256" key="5">
    <source>
        <dbReference type="ARBA" id="ARBA00022605"/>
    </source>
</evidence>
<dbReference type="GO" id="GO:0005737">
    <property type="term" value="C:cytoplasm"/>
    <property type="evidence" value="ECO:0007669"/>
    <property type="project" value="UniProtKB-SubCell"/>
</dbReference>
<evidence type="ECO:0000256" key="4">
    <source>
        <dbReference type="ARBA" id="ARBA00022576"/>
    </source>
</evidence>
<dbReference type="HAMAP" id="MF_00160">
    <property type="entry name" value="SerC_aminotrans_5"/>
    <property type="match status" value="1"/>
</dbReference>
<keyword evidence="8 12" id="KW-0664">Pyridoxine biosynthesis</keyword>
<dbReference type="AlphaFoldDB" id="A0A1M4TNR4"/>
<evidence type="ECO:0000256" key="6">
    <source>
        <dbReference type="ARBA" id="ARBA00022679"/>
    </source>
</evidence>
<keyword evidence="4 12" id="KW-0032">Aminotransferase</keyword>
<sequence length="361" mass="40589">MSYRIFNFNPGPAMLPLSVLKQVQEELLDYKGSGMSIMEVSHRSKWFEDVLQDAIARTKRLLGLDDRFRVLFMQGGASMQFCLVPMNLALGDKPLDYVDTGTWSTKAIKEAKIQGKKVRVVASSEDREYTYIPESIPIDEDAAFLHITSNNTIRGTQFREFPRPKKVPLISDMSSDIFSRRFDPAPFGLIYAGAQKNAGPAGVTLVIVREDMLERVPAGLPTMLKYTTYAEKNSLYNTPPSFAIYVTGLVLRWLEEEMGGLEHMEKTNREKAELIYGYLDSQDFYRGTAEPASRSWMNVTFRLPSEELEKAFLEQAQQNGLGGLKGHRSVGGCRASIYNAMPIEGVQALIEFMKDFASKNG</sequence>
<dbReference type="GO" id="GO:0006564">
    <property type="term" value="P:L-serine biosynthetic process"/>
    <property type="evidence" value="ECO:0007669"/>
    <property type="project" value="UniProtKB-UniRule"/>
</dbReference>
<proteinExistence type="inferred from homology"/>
<dbReference type="FunFam" id="3.40.640.10:FF:000010">
    <property type="entry name" value="Phosphoserine aminotransferase"/>
    <property type="match status" value="1"/>
</dbReference>
<dbReference type="FunFam" id="3.90.1150.10:FF:000006">
    <property type="entry name" value="Phosphoserine aminotransferase"/>
    <property type="match status" value="1"/>
</dbReference>
<dbReference type="InterPro" id="IPR015422">
    <property type="entry name" value="PyrdxlP-dep_Trfase_small"/>
</dbReference>
<comment type="caution">
    <text evidence="12">Lacks conserved residue(s) required for the propagation of feature annotation.</text>
</comment>
<dbReference type="Gene3D" id="3.40.640.10">
    <property type="entry name" value="Type I PLP-dependent aspartate aminotransferase-like (Major domain)"/>
    <property type="match status" value="1"/>
</dbReference>
<evidence type="ECO:0000256" key="8">
    <source>
        <dbReference type="ARBA" id="ARBA00023096"/>
    </source>
</evidence>
<dbReference type="EC" id="2.6.1.52" evidence="12"/>
<evidence type="ECO:0000256" key="1">
    <source>
        <dbReference type="ARBA" id="ARBA00004915"/>
    </source>
</evidence>
<dbReference type="SUPFAM" id="SSF53383">
    <property type="entry name" value="PLP-dependent transferases"/>
    <property type="match status" value="1"/>
</dbReference>
<dbReference type="InterPro" id="IPR000192">
    <property type="entry name" value="Aminotrans_V_dom"/>
</dbReference>
<dbReference type="InterPro" id="IPR015421">
    <property type="entry name" value="PyrdxlP-dep_Trfase_major"/>
</dbReference>
<feature type="modified residue" description="N6-(pyridoxal phosphate)lysine" evidence="12">
    <location>
        <position position="196"/>
    </location>
</feature>
<dbReference type="InterPro" id="IPR022278">
    <property type="entry name" value="Pser_aminoTfrase"/>
</dbReference>
<dbReference type="PANTHER" id="PTHR43247:SF1">
    <property type="entry name" value="PHOSPHOSERINE AMINOTRANSFERASE"/>
    <property type="match status" value="1"/>
</dbReference>
<comment type="cofactor">
    <cofactor evidence="12">
        <name>pyridoxal 5'-phosphate</name>
        <dbReference type="ChEBI" id="CHEBI:597326"/>
    </cofactor>
    <text evidence="12">Binds 1 pyridoxal phosphate per subunit.</text>
</comment>
<keyword evidence="16" id="KW-1185">Reference proteome</keyword>
<organism evidence="15 16">
    <name type="scientific">Desulfacinum infernum DSM 9756</name>
    <dbReference type="NCBI Taxonomy" id="1121391"/>
    <lineage>
        <taxon>Bacteria</taxon>
        <taxon>Pseudomonadati</taxon>
        <taxon>Thermodesulfobacteriota</taxon>
        <taxon>Syntrophobacteria</taxon>
        <taxon>Syntrophobacterales</taxon>
        <taxon>Syntrophobacteraceae</taxon>
        <taxon>Desulfacinum</taxon>
    </lineage>
</organism>